<keyword evidence="3 5" id="KW-0687">Ribonucleoprotein</keyword>
<evidence type="ECO:0000256" key="5">
    <source>
        <dbReference type="HAMAP-Rule" id="MF_00358"/>
    </source>
</evidence>
<evidence type="ECO:0000256" key="3">
    <source>
        <dbReference type="ARBA" id="ARBA00023274"/>
    </source>
</evidence>
<dbReference type="InterPro" id="IPR001911">
    <property type="entry name" value="Ribosomal_bS21"/>
</dbReference>
<evidence type="ECO:0000313" key="7">
    <source>
        <dbReference type="EMBL" id="AIM62622.1"/>
    </source>
</evidence>
<dbReference type="GO" id="GO:0003735">
    <property type="term" value="F:structural constituent of ribosome"/>
    <property type="evidence" value="ECO:0007669"/>
    <property type="project" value="InterPro"/>
</dbReference>
<keyword evidence="8" id="KW-1185">Reference proteome</keyword>
<dbReference type="PROSITE" id="PS01181">
    <property type="entry name" value="RIBOSOMAL_S21"/>
    <property type="match status" value="1"/>
</dbReference>
<evidence type="ECO:0000256" key="1">
    <source>
        <dbReference type="ARBA" id="ARBA00006640"/>
    </source>
</evidence>
<evidence type="ECO:0000313" key="8">
    <source>
        <dbReference type="Proteomes" id="UP000029079"/>
    </source>
</evidence>
<dbReference type="GO" id="GO:0006412">
    <property type="term" value="P:translation"/>
    <property type="evidence" value="ECO:0007669"/>
    <property type="project" value="UniProtKB-UniRule"/>
</dbReference>
<gene>
    <name evidence="5" type="primary">rpsU</name>
    <name evidence="7" type="ORF">WS74_0370</name>
</gene>
<dbReference type="NCBIfam" id="TIGR00030">
    <property type="entry name" value="S21p"/>
    <property type="match status" value="1"/>
</dbReference>
<proteinExistence type="inferred from homology"/>
<dbReference type="Gene3D" id="1.20.5.1150">
    <property type="entry name" value="Ribosomal protein S8"/>
    <property type="match status" value="1"/>
</dbReference>
<dbReference type="STRING" id="759620.WS105_0367"/>
<reference evidence="7 8" key="1">
    <citation type="journal article" date="2014" name="Genome Announc.">
        <title>Complete Genome Sequences of Fish Pathogenic Weissella ceti Strains WS74 and WS105.</title>
        <authorList>
            <person name="Figueiredo H.C."/>
            <person name="Leal C.A."/>
            <person name="Dorella F.A."/>
            <person name="Carvalho A.F."/>
            <person name="Soares S.C."/>
            <person name="Pereira F.L."/>
            <person name="Azevedo V.A."/>
        </authorList>
    </citation>
    <scope>NUCLEOTIDE SEQUENCE [LARGE SCALE GENOMIC DNA]</scope>
    <source>
        <strain evidence="7 8">WS74</strain>
    </source>
</reference>
<sequence length="46" mass="5450">MTMTVVRKNESLDDALRRFKRGVSKDGTLQEYRKREFYIKPSVNVS</sequence>
<dbReference type="AlphaFoldDB" id="A0A088GK38"/>
<comment type="similarity">
    <text evidence="1 5 6">Belongs to the bacterial ribosomal protein bS21 family.</text>
</comment>
<dbReference type="Proteomes" id="UP000029079">
    <property type="component" value="Chromosome"/>
</dbReference>
<dbReference type="InterPro" id="IPR038380">
    <property type="entry name" value="Ribosomal_bS21_sf"/>
</dbReference>
<dbReference type="KEGG" id="wct:WS74_0370"/>
<dbReference type="GO" id="GO:1990904">
    <property type="term" value="C:ribonucleoprotein complex"/>
    <property type="evidence" value="ECO:0007669"/>
    <property type="project" value="UniProtKB-KW"/>
</dbReference>
<dbReference type="GO" id="GO:0005840">
    <property type="term" value="C:ribosome"/>
    <property type="evidence" value="ECO:0007669"/>
    <property type="project" value="UniProtKB-KW"/>
</dbReference>
<dbReference type="PRINTS" id="PR00976">
    <property type="entry name" value="RIBOSOMALS21"/>
</dbReference>
<evidence type="ECO:0000256" key="6">
    <source>
        <dbReference type="RuleBase" id="RU000667"/>
    </source>
</evidence>
<dbReference type="Pfam" id="PF01165">
    <property type="entry name" value="Ribosomal_S21"/>
    <property type="match status" value="1"/>
</dbReference>
<name>A0A088GK38_9LACO</name>
<organism evidence="7 8">
    <name type="scientific">Weissella ceti</name>
    <dbReference type="NCBI Taxonomy" id="759620"/>
    <lineage>
        <taxon>Bacteria</taxon>
        <taxon>Bacillati</taxon>
        <taxon>Bacillota</taxon>
        <taxon>Bacilli</taxon>
        <taxon>Lactobacillales</taxon>
        <taxon>Lactobacillaceae</taxon>
        <taxon>Weissella</taxon>
    </lineage>
</organism>
<accession>A0A088GK38</accession>
<keyword evidence="2 5" id="KW-0689">Ribosomal protein</keyword>
<evidence type="ECO:0000256" key="2">
    <source>
        <dbReference type="ARBA" id="ARBA00022980"/>
    </source>
</evidence>
<protein>
    <recommendedName>
        <fullName evidence="4 5">Small ribosomal subunit protein bS21</fullName>
    </recommendedName>
</protein>
<dbReference type="EMBL" id="CP009223">
    <property type="protein sequence ID" value="AIM62622.1"/>
    <property type="molecule type" value="Genomic_DNA"/>
</dbReference>
<reference evidence="8" key="2">
    <citation type="submission" date="2014-08" db="EMBL/GenBank/DDBJ databases">
        <title>Complete genome of Weissella ceti strain WS74 isolated from diseased rainbow trout in Brazil.</title>
        <authorList>
            <person name="Figueiredo H.C.P."/>
            <person name="Leal C.A.G."/>
            <person name="Pereira F.L."/>
            <person name="Soares S.C."/>
            <person name="Dorella F.A."/>
            <person name="Carvalho A.F."/>
            <person name="Azevedo V.A.C."/>
        </authorList>
    </citation>
    <scope>NUCLEOTIDE SEQUENCE [LARGE SCALE GENOMIC DNA]</scope>
    <source>
        <strain evidence="8">WS74</strain>
    </source>
</reference>
<dbReference type="InterPro" id="IPR018278">
    <property type="entry name" value="Ribosomal_bS21_CS"/>
</dbReference>
<evidence type="ECO:0000256" key="4">
    <source>
        <dbReference type="ARBA" id="ARBA00035135"/>
    </source>
</evidence>
<dbReference type="HAMAP" id="MF_00358">
    <property type="entry name" value="Ribosomal_bS21"/>
    <property type="match status" value="1"/>
</dbReference>